<keyword evidence="2" id="KW-0442">Lipid degradation</keyword>
<protein>
    <submittedName>
        <fullName evidence="5">NTE family protein RssA</fullName>
    </submittedName>
</protein>
<name>A0A1J5SGN6_9ZZZZ</name>
<dbReference type="AlphaFoldDB" id="A0A1J5SGN6"/>
<dbReference type="NCBIfam" id="NF007623">
    <property type="entry name" value="PRK10279.1"/>
    <property type="match status" value="1"/>
</dbReference>
<comment type="caution">
    <text evidence="5">The sequence shown here is derived from an EMBL/GenBank/DDBJ whole genome shotgun (WGS) entry which is preliminary data.</text>
</comment>
<organism evidence="5">
    <name type="scientific">mine drainage metagenome</name>
    <dbReference type="NCBI Taxonomy" id="410659"/>
    <lineage>
        <taxon>unclassified sequences</taxon>
        <taxon>metagenomes</taxon>
        <taxon>ecological metagenomes</taxon>
    </lineage>
</organism>
<evidence type="ECO:0000256" key="2">
    <source>
        <dbReference type="ARBA" id="ARBA00022963"/>
    </source>
</evidence>
<dbReference type="Pfam" id="PF01734">
    <property type="entry name" value="Patatin"/>
    <property type="match status" value="1"/>
</dbReference>
<evidence type="ECO:0000256" key="3">
    <source>
        <dbReference type="ARBA" id="ARBA00023098"/>
    </source>
</evidence>
<accession>A0A1J5SGN6</accession>
<evidence type="ECO:0000256" key="1">
    <source>
        <dbReference type="ARBA" id="ARBA00022801"/>
    </source>
</evidence>
<dbReference type="InterPro" id="IPR002641">
    <property type="entry name" value="PNPLA_dom"/>
</dbReference>
<dbReference type="EMBL" id="MLJW01000090">
    <property type="protein sequence ID" value="OIR00876.1"/>
    <property type="molecule type" value="Genomic_DNA"/>
</dbReference>
<dbReference type="InterPro" id="IPR016035">
    <property type="entry name" value="Acyl_Trfase/lysoPLipase"/>
</dbReference>
<gene>
    <name evidence="5" type="primary">rssA_8</name>
    <name evidence="5" type="ORF">GALL_170120</name>
</gene>
<dbReference type="InterPro" id="IPR050301">
    <property type="entry name" value="NTE"/>
</dbReference>
<feature type="domain" description="PNPLA" evidence="4">
    <location>
        <begin position="9"/>
        <end position="168"/>
    </location>
</feature>
<sequence length="292" mass="31312">MTAKPKLGIALGAGSARGWAHIGVLTALAEAGIEPDIVCGCSIGAFVGAAYVNGDLEKLEHWVAALDWKGVFGMFDFSLKGGLIKGEKLIDFFSRNFVDHDFAALPKPFACVATDLESGREIWLREGSVAAAVRASIALPGLFTPQQHDGRLLVDGALVNPVPVSLCRAQGADIVIAVDLGSDRSGHLHRNDMTAPDNWRSRLLQRFGRNGANGGEPMLPSLVEVLVASVNIMQVRISRSRLAGEPADLVLEPRLAQIGLMDYHRGVESIAEGRAAVERMWPAIRHVLEIGK</sequence>
<dbReference type="GO" id="GO:0016042">
    <property type="term" value="P:lipid catabolic process"/>
    <property type="evidence" value="ECO:0007669"/>
    <property type="project" value="UniProtKB-KW"/>
</dbReference>
<evidence type="ECO:0000259" key="4">
    <source>
        <dbReference type="PROSITE" id="PS51635"/>
    </source>
</evidence>
<reference evidence="5" key="1">
    <citation type="submission" date="2016-10" db="EMBL/GenBank/DDBJ databases">
        <title>Sequence of Gallionella enrichment culture.</title>
        <authorList>
            <person name="Poehlein A."/>
            <person name="Muehling M."/>
            <person name="Daniel R."/>
        </authorList>
    </citation>
    <scope>NUCLEOTIDE SEQUENCE</scope>
</reference>
<keyword evidence="3" id="KW-0443">Lipid metabolism</keyword>
<evidence type="ECO:0000313" key="5">
    <source>
        <dbReference type="EMBL" id="OIR00876.1"/>
    </source>
</evidence>
<dbReference type="PROSITE" id="PS51635">
    <property type="entry name" value="PNPLA"/>
    <property type="match status" value="1"/>
</dbReference>
<dbReference type="PANTHER" id="PTHR14226:SF76">
    <property type="entry name" value="NTE FAMILY PROTEIN RSSA"/>
    <property type="match status" value="1"/>
</dbReference>
<keyword evidence="1" id="KW-0378">Hydrolase</keyword>
<dbReference type="SUPFAM" id="SSF52151">
    <property type="entry name" value="FabD/lysophospholipase-like"/>
    <property type="match status" value="1"/>
</dbReference>
<dbReference type="GO" id="GO:0016787">
    <property type="term" value="F:hydrolase activity"/>
    <property type="evidence" value="ECO:0007669"/>
    <property type="project" value="UniProtKB-KW"/>
</dbReference>
<proteinExistence type="predicted"/>
<dbReference type="PANTHER" id="PTHR14226">
    <property type="entry name" value="NEUROPATHY TARGET ESTERASE/SWISS CHEESE D.MELANOGASTER"/>
    <property type="match status" value="1"/>
</dbReference>
<dbReference type="Gene3D" id="3.40.1090.10">
    <property type="entry name" value="Cytosolic phospholipase A2 catalytic domain"/>
    <property type="match status" value="2"/>
</dbReference>